<evidence type="ECO:0000313" key="1">
    <source>
        <dbReference type="EMBL" id="KAH7994640.1"/>
    </source>
</evidence>
<comment type="caution">
    <text evidence="1">The sequence shown here is derived from an EMBL/GenBank/DDBJ whole genome shotgun (WGS) entry which is preliminary data.</text>
</comment>
<name>A0ACB8EQH2_9SAUR</name>
<gene>
    <name evidence="1" type="ORF">K3G42_012581</name>
</gene>
<keyword evidence="2" id="KW-1185">Reference proteome</keyword>
<dbReference type="Proteomes" id="UP000827872">
    <property type="component" value="Linkage Group LG07"/>
</dbReference>
<evidence type="ECO:0000313" key="2">
    <source>
        <dbReference type="Proteomes" id="UP000827872"/>
    </source>
</evidence>
<organism evidence="1 2">
    <name type="scientific">Sphaerodactylus townsendi</name>
    <dbReference type="NCBI Taxonomy" id="933632"/>
    <lineage>
        <taxon>Eukaryota</taxon>
        <taxon>Metazoa</taxon>
        <taxon>Chordata</taxon>
        <taxon>Craniata</taxon>
        <taxon>Vertebrata</taxon>
        <taxon>Euteleostomi</taxon>
        <taxon>Lepidosauria</taxon>
        <taxon>Squamata</taxon>
        <taxon>Bifurcata</taxon>
        <taxon>Gekkota</taxon>
        <taxon>Sphaerodactylidae</taxon>
        <taxon>Sphaerodactylus</taxon>
    </lineage>
</organism>
<sequence>MGDNVNSASGNAPGLPPAAPTSTLRQHYSGISNRKLASRTNVLVRAHDDTSSRSVPLPPSGLGCLRNTSLEERILCKNMDDSQDNKHAESMMSIPYHVYRTVTLNAEHRMIQALRNEYWTSCKDKLPRETLDKNG</sequence>
<dbReference type="EMBL" id="CM037620">
    <property type="protein sequence ID" value="KAH7994640.1"/>
    <property type="molecule type" value="Genomic_DNA"/>
</dbReference>
<protein>
    <submittedName>
        <fullName evidence="1">Uncharacterized protein</fullName>
    </submittedName>
</protein>
<reference evidence="1" key="1">
    <citation type="submission" date="2021-08" db="EMBL/GenBank/DDBJ databases">
        <title>The first chromosome-level gecko genome reveals the dynamic sex chromosomes of Neotropical dwarf geckos (Sphaerodactylidae: Sphaerodactylus).</title>
        <authorList>
            <person name="Pinto B.J."/>
            <person name="Keating S.E."/>
            <person name="Gamble T."/>
        </authorList>
    </citation>
    <scope>NUCLEOTIDE SEQUENCE</scope>
    <source>
        <strain evidence="1">TG3544</strain>
    </source>
</reference>
<proteinExistence type="predicted"/>
<accession>A0ACB8EQH2</accession>